<dbReference type="PRINTS" id="PR00039">
    <property type="entry name" value="HTHLYSR"/>
</dbReference>
<dbReference type="CDD" id="cd08414">
    <property type="entry name" value="PBP2_LTTR_aromatics_like"/>
    <property type="match status" value="1"/>
</dbReference>
<keyword evidence="3" id="KW-0238">DNA-binding</keyword>
<gene>
    <name evidence="9" type="ORF">FOB26_01285</name>
</gene>
<evidence type="ECO:0000259" key="8">
    <source>
        <dbReference type="PROSITE" id="PS50931"/>
    </source>
</evidence>
<evidence type="ECO:0000256" key="3">
    <source>
        <dbReference type="ARBA" id="ARBA00023125"/>
    </source>
</evidence>
<keyword evidence="2" id="KW-0805">Transcription regulation</keyword>
<dbReference type="EMBL" id="JABRWM010000002">
    <property type="protein sequence ID" value="NRF17787.1"/>
    <property type="molecule type" value="Genomic_DNA"/>
</dbReference>
<protein>
    <recommendedName>
        <fullName evidence="6">HTH-type transcriptional regulator TtuA</fullName>
    </recommendedName>
    <alternativeName>
        <fullName evidence="7">Tartrate utilization transcriptional regulator</fullName>
    </alternativeName>
</protein>
<comment type="similarity">
    <text evidence="1">Belongs to the LysR transcriptional regulatory family.</text>
</comment>
<evidence type="ECO:0000313" key="10">
    <source>
        <dbReference type="Proteomes" id="UP001155820"/>
    </source>
</evidence>
<accession>A0AA44EGS5</accession>
<keyword evidence="9" id="KW-0614">Plasmid</keyword>
<dbReference type="InterPro" id="IPR000847">
    <property type="entry name" value="LysR_HTH_N"/>
</dbReference>
<feature type="domain" description="HTH lysR-type" evidence="8">
    <location>
        <begin position="1"/>
        <end position="58"/>
    </location>
</feature>
<name>A0AA44EGS5_9HYPH</name>
<comment type="caution">
    <text evidence="9">The sequence shown here is derived from an EMBL/GenBank/DDBJ whole genome shotgun (WGS) entry which is preliminary data.</text>
</comment>
<geneLocation type="plasmid" evidence="9">
    <name>unnamed2</name>
</geneLocation>
<evidence type="ECO:0000256" key="2">
    <source>
        <dbReference type="ARBA" id="ARBA00023015"/>
    </source>
</evidence>
<dbReference type="Gene3D" id="3.40.190.10">
    <property type="entry name" value="Periplasmic binding protein-like II"/>
    <property type="match status" value="2"/>
</dbReference>
<evidence type="ECO:0000256" key="7">
    <source>
        <dbReference type="ARBA" id="ARBA00083243"/>
    </source>
</evidence>
<dbReference type="SUPFAM" id="SSF53850">
    <property type="entry name" value="Periplasmic binding protein-like II"/>
    <property type="match status" value="1"/>
</dbReference>
<reference evidence="9" key="1">
    <citation type="submission" date="2019-07" db="EMBL/GenBank/DDBJ databases">
        <title>FDA dAtabase for Regulatory Grade micrObial Sequences (FDA-ARGOS): Supporting development and validation of Infectious Disease Dx tests.</title>
        <authorList>
            <person name="Bachman M."/>
            <person name="Young C."/>
            <person name="Tallon L."/>
            <person name="Sadzewicz L."/>
            <person name="Vavikolanu K."/>
            <person name="Mehta A."/>
            <person name="Aluvathingal J."/>
            <person name="Nadendla S."/>
            <person name="Nandy P."/>
            <person name="Geyer C."/>
            <person name="Yan Y."/>
            <person name="Sichtig H."/>
        </authorList>
    </citation>
    <scope>NUCLEOTIDE SEQUENCE</scope>
    <source>
        <strain evidence="9">FDAARGOS_618</strain>
        <plasmid evidence="9">unnamed2</plasmid>
    </source>
</reference>
<evidence type="ECO:0000256" key="6">
    <source>
        <dbReference type="ARBA" id="ARBA00067332"/>
    </source>
</evidence>
<keyword evidence="10" id="KW-1185">Reference proteome</keyword>
<dbReference type="PROSITE" id="PS50931">
    <property type="entry name" value="HTH_LYSR"/>
    <property type="match status" value="1"/>
</dbReference>
<organism evidence="9 10">
    <name type="scientific">Agrobacterium pusense</name>
    <dbReference type="NCBI Taxonomy" id="648995"/>
    <lineage>
        <taxon>Bacteria</taxon>
        <taxon>Pseudomonadati</taxon>
        <taxon>Pseudomonadota</taxon>
        <taxon>Alphaproteobacteria</taxon>
        <taxon>Hyphomicrobiales</taxon>
        <taxon>Rhizobiaceae</taxon>
        <taxon>Rhizobium/Agrobacterium group</taxon>
        <taxon>Agrobacterium</taxon>
    </lineage>
</organism>
<dbReference type="SUPFAM" id="SSF46785">
    <property type="entry name" value="Winged helix' DNA-binding domain"/>
    <property type="match status" value="1"/>
</dbReference>
<evidence type="ECO:0000256" key="5">
    <source>
        <dbReference type="ARBA" id="ARBA00054626"/>
    </source>
</evidence>
<evidence type="ECO:0000313" key="9">
    <source>
        <dbReference type="EMBL" id="NRF17787.1"/>
    </source>
</evidence>
<evidence type="ECO:0000256" key="4">
    <source>
        <dbReference type="ARBA" id="ARBA00023163"/>
    </source>
</evidence>
<dbReference type="Pfam" id="PF00126">
    <property type="entry name" value="HTH_1"/>
    <property type="match status" value="1"/>
</dbReference>
<evidence type="ECO:0000256" key="1">
    <source>
        <dbReference type="ARBA" id="ARBA00009437"/>
    </source>
</evidence>
<proteinExistence type="inferred from homology"/>
<comment type="function">
    <text evidence="5">Transcriptional regulator of the ttuABCDE tartrate utilization operon.</text>
</comment>
<dbReference type="Pfam" id="PF03466">
    <property type="entry name" value="LysR_substrate"/>
    <property type="match status" value="1"/>
</dbReference>
<dbReference type="GO" id="GO:0003677">
    <property type="term" value="F:DNA binding"/>
    <property type="evidence" value="ECO:0007669"/>
    <property type="project" value="UniProtKB-KW"/>
</dbReference>
<dbReference type="GO" id="GO:0032993">
    <property type="term" value="C:protein-DNA complex"/>
    <property type="evidence" value="ECO:0007669"/>
    <property type="project" value="TreeGrafter"/>
</dbReference>
<dbReference type="AlphaFoldDB" id="A0AA44EGS5"/>
<dbReference type="Gene3D" id="1.10.10.10">
    <property type="entry name" value="Winged helix-like DNA-binding domain superfamily/Winged helix DNA-binding domain"/>
    <property type="match status" value="1"/>
</dbReference>
<sequence length="305" mass="34486">MEFRHMRAFTVLAQELHFGKAATTLRIAQPALTRLIRQLEDDVGVLLLERTTRRVELTDAGRTFLAEIQLAQAHIEQSVVRARHVASGMRGELRVAYTDFAINGRLPQFLNAFGSRFPDIRMNLVYMPTTVQQLALLEQKIDIGFMIGDFGHETMESYQFDDDRYVALMPNSHPLCATERLTLADLAREDFVLGNAENWTAFRNRLFALCRARNFFPRISQEASSSEGIFGLVVAGAGISVYSSCVTNLQRKGITIRMLEDVGATLPVTAVWERRNRSPGFETFRRFLMAVWGQRFMVDPSSANG</sequence>
<dbReference type="InterPro" id="IPR036390">
    <property type="entry name" value="WH_DNA-bd_sf"/>
</dbReference>
<dbReference type="InterPro" id="IPR036388">
    <property type="entry name" value="WH-like_DNA-bd_sf"/>
</dbReference>
<dbReference type="FunFam" id="1.10.10.10:FF:000001">
    <property type="entry name" value="LysR family transcriptional regulator"/>
    <property type="match status" value="1"/>
</dbReference>
<dbReference type="Proteomes" id="UP001155820">
    <property type="component" value="Unassembled WGS sequence"/>
</dbReference>
<keyword evidence="4" id="KW-0804">Transcription</keyword>
<dbReference type="InterPro" id="IPR005119">
    <property type="entry name" value="LysR_subst-bd"/>
</dbReference>
<dbReference type="GO" id="GO:0003700">
    <property type="term" value="F:DNA-binding transcription factor activity"/>
    <property type="evidence" value="ECO:0007669"/>
    <property type="project" value="InterPro"/>
</dbReference>
<dbReference type="PANTHER" id="PTHR30346:SF28">
    <property type="entry name" value="HTH-TYPE TRANSCRIPTIONAL REGULATOR CYNR"/>
    <property type="match status" value="1"/>
</dbReference>
<dbReference type="PANTHER" id="PTHR30346">
    <property type="entry name" value="TRANSCRIPTIONAL DUAL REGULATOR HCAR-RELATED"/>
    <property type="match status" value="1"/>
</dbReference>